<dbReference type="GO" id="GO:0005874">
    <property type="term" value="C:microtubule"/>
    <property type="evidence" value="ECO:0007669"/>
    <property type="project" value="UniProtKB-KW"/>
</dbReference>
<organism evidence="8 9">
    <name type="scientific">Daphnia galeata</name>
    <dbReference type="NCBI Taxonomy" id="27404"/>
    <lineage>
        <taxon>Eukaryota</taxon>
        <taxon>Metazoa</taxon>
        <taxon>Ecdysozoa</taxon>
        <taxon>Arthropoda</taxon>
        <taxon>Crustacea</taxon>
        <taxon>Branchiopoda</taxon>
        <taxon>Diplostraca</taxon>
        <taxon>Cladocera</taxon>
        <taxon>Anomopoda</taxon>
        <taxon>Daphniidae</taxon>
        <taxon>Daphnia</taxon>
    </lineage>
</organism>
<protein>
    <recommendedName>
        <fullName evidence="5">Gamma-tubulin complex component</fullName>
    </recommendedName>
</protein>
<keyword evidence="2 5" id="KW-0963">Cytoplasm</keyword>
<dbReference type="GO" id="GO:0051225">
    <property type="term" value="P:spindle assembly"/>
    <property type="evidence" value="ECO:0007669"/>
    <property type="project" value="TreeGrafter"/>
</dbReference>
<dbReference type="GO" id="GO:0031122">
    <property type="term" value="P:cytoplasmic microtubule organization"/>
    <property type="evidence" value="ECO:0007669"/>
    <property type="project" value="TreeGrafter"/>
</dbReference>
<accession>A0A8J2RNW2</accession>
<dbReference type="GO" id="GO:0043015">
    <property type="term" value="F:gamma-tubulin binding"/>
    <property type="evidence" value="ECO:0007669"/>
    <property type="project" value="InterPro"/>
</dbReference>
<evidence type="ECO:0000313" key="8">
    <source>
        <dbReference type="EMBL" id="CAH0105105.1"/>
    </source>
</evidence>
<comment type="caution">
    <text evidence="8">The sequence shown here is derived from an EMBL/GenBank/DDBJ whole genome shotgun (WGS) entry which is preliminary data.</text>
</comment>
<comment type="similarity">
    <text evidence="1 5">Belongs to the TUBGCP family.</text>
</comment>
<keyword evidence="4 5" id="KW-0206">Cytoskeleton</keyword>
<dbReference type="PANTHER" id="PTHR19302:SF13">
    <property type="entry name" value="GAMMA-TUBULIN COMPLEX COMPONENT 2"/>
    <property type="match status" value="1"/>
</dbReference>
<dbReference type="Pfam" id="PF04130">
    <property type="entry name" value="GCP_C_terminal"/>
    <property type="match status" value="1"/>
</dbReference>
<proteinExistence type="inferred from homology"/>
<evidence type="ECO:0000256" key="5">
    <source>
        <dbReference type="RuleBase" id="RU363050"/>
    </source>
</evidence>
<dbReference type="InterPro" id="IPR042241">
    <property type="entry name" value="GCP_C_sf"/>
</dbReference>
<evidence type="ECO:0000256" key="3">
    <source>
        <dbReference type="ARBA" id="ARBA00022701"/>
    </source>
</evidence>
<dbReference type="GO" id="GO:0007020">
    <property type="term" value="P:microtubule nucleation"/>
    <property type="evidence" value="ECO:0007669"/>
    <property type="project" value="InterPro"/>
</dbReference>
<dbReference type="GO" id="GO:0000922">
    <property type="term" value="C:spindle pole"/>
    <property type="evidence" value="ECO:0007669"/>
    <property type="project" value="InterPro"/>
</dbReference>
<dbReference type="InterPro" id="IPR041470">
    <property type="entry name" value="GCP_N"/>
</dbReference>
<dbReference type="Pfam" id="PF17681">
    <property type="entry name" value="GCP_N_terminal"/>
    <property type="match status" value="1"/>
</dbReference>
<dbReference type="GO" id="GO:0051321">
    <property type="term" value="P:meiotic cell cycle"/>
    <property type="evidence" value="ECO:0007669"/>
    <property type="project" value="TreeGrafter"/>
</dbReference>
<reference evidence="8" key="1">
    <citation type="submission" date="2021-11" db="EMBL/GenBank/DDBJ databases">
        <authorList>
            <person name="Schell T."/>
        </authorList>
    </citation>
    <scope>NUCLEOTIDE SEQUENCE</scope>
    <source>
        <strain evidence="8">M5</strain>
    </source>
</reference>
<name>A0A8J2RNW2_9CRUS</name>
<keyword evidence="3 5" id="KW-0493">Microtubule</keyword>
<dbReference type="AlphaFoldDB" id="A0A8J2RNW2"/>
<dbReference type="OrthoDB" id="2192946at2759"/>
<feature type="domain" description="Gamma tubulin complex component protein N-terminal" evidence="7">
    <location>
        <begin position="213"/>
        <end position="503"/>
    </location>
</feature>
<dbReference type="PANTHER" id="PTHR19302">
    <property type="entry name" value="GAMMA TUBULIN COMPLEX PROTEIN"/>
    <property type="match status" value="1"/>
</dbReference>
<evidence type="ECO:0000256" key="1">
    <source>
        <dbReference type="ARBA" id="ARBA00010337"/>
    </source>
</evidence>
<feature type="domain" description="Gamma tubulin complex component C-terminal" evidence="6">
    <location>
        <begin position="507"/>
        <end position="850"/>
    </location>
</feature>
<keyword evidence="9" id="KW-1185">Reference proteome</keyword>
<sequence length="870" mass="99588">MSEFKIHHAVSELIDSLGLTDLVAPEKFVKNLVTSPSQVQIANARETVQILAASSSNPSEIVNKYEELRDKNYAELDPFVLILSKMKESKTMTRSVRAGLPRESVKNYCTSTDGNQGSGPSTSTPIVVGGVKLKELKSRLQTASEGSLGHHQVTELTEKRTTSSEIIQKNPKWFHTRPFLSWDYPVAGISDSHLFQVAPLGNVPVGDQERILLEELLYVLSGFDGDYIRALPLIANVDERKFEIDDSVDDSLKEMVRRFFPILASYSIIERFYESRSGFDFGMINDALAAAIGNLVHEYRIFVCQLESLLLKNELSLQKAWYLLQPNVTILHQLHHVALSLMRAKAQGGQVLSVLHQQTMEAMGNEKQQKLLLSLTRCAAQPYWEILQKWIYQGSVEDPYLEFMVEDHQVVSMDKLSPTAYSDDYWEKRYTLRRDRVPSFLLPLTDQILRTGKYLNVIKQCGMKVKPPRIDDLVYTLDGSGYKEAIEKAYSYASETLLHVLMQDYDLLGRLKSVKHYFFLNAGDFILHFLSLCGAELVKNVDDVMPSRLESLLELALRTSTANADPFKDDLGLELLSYDLTTQMVRILSIQTHEERVDGNHSMEHIRLTGLEAFSFMYRVRWPVSLVFTTKVMACYQMIFRHLFLTKYVENLLGRVWISHKIVRNYSFPTSQWYNNAFALRHRMLHFIQNLLYYITVEVLEPSWQVFVEKIRKVDNVDQVISTHMELLNVCMKESMLTDPALLQTATKLIKLCEAFAHFILKMHRHAKEAEMGLSSLANVTSLSEVLLTSPGDVFLQENSDTFDQNVARMELQFTTLLADLLHRIAEMGHESYDSHMLTLLNRLDFNNFYTEKVIQFTLKTNQTDDTISG</sequence>
<evidence type="ECO:0000256" key="2">
    <source>
        <dbReference type="ARBA" id="ARBA00022490"/>
    </source>
</evidence>
<dbReference type="Gene3D" id="1.20.120.1900">
    <property type="entry name" value="Gamma-tubulin complex, C-terminal domain"/>
    <property type="match status" value="1"/>
</dbReference>
<dbReference type="InterPro" id="IPR040457">
    <property type="entry name" value="GCP_C"/>
</dbReference>
<evidence type="ECO:0000256" key="4">
    <source>
        <dbReference type="ARBA" id="ARBA00023212"/>
    </source>
</evidence>
<gene>
    <name evidence="8" type="ORF">DGAL_LOCUS8119</name>
</gene>
<dbReference type="GO" id="GO:0000278">
    <property type="term" value="P:mitotic cell cycle"/>
    <property type="evidence" value="ECO:0007669"/>
    <property type="project" value="TreeGrafter"/>
</dbReference>
<dbReference type="InterPro" id="IPR007259">
    <property type="entry name" value="GCP"/>
</dbReference>
<evidence type="ECO:0000259" key="7">
    <source>
        <dbReference type="Pfam" id="PF17681"/>
    </source>
</evidence>
<dbReference type="GO" id="GO:0000930">
    <property type="term" value="C:gamma-tubulin complex"/>
    <property type="evidence" value="ECO:0007669"/>
    <property type="project" value="TreeGrafter"/>
</dbReference>
<dbReference type="EMBL" id="CAKKLH010000168">
    <property type="protein sequence ID" value="CAH0105105.1"/>
    <property type="molecule type" value="Genomic_DNA"/>
</dbReference>
<evidence type="ECO:0000313" key="9">
    <source>
        <dbReference type="Proteomes" id="UP000789390"/>
    </source>
</evidence>
<dbReference type="GO" id="GO:0051011">
    <property type="term" value="F:microtubule minus-end binding"/>
    <property type="evidence" value="ECO:0007669"/>
    <property type="project" value="TreeGrafter"/>
</dbReference>
<dbReference type="Proteomes" id="UP000789390">
    <property type="component" value="Unassembled WGS sequence"/>
</dbReference>
<comment type="subcellular location">
    <subcellularLocation>
        <location evidence="5">Cytoplasm</location>
        <location evidence="5">Cytoskeleton</location>
        <location evidence="5">Microtubule organizing center</location>
    </subcellularLocation>
</comment>
<evidence type="ECO:0000259" key="6">
    <source>
        <dbReference type="Pfam" id="PF04130"/>
    </source>
</evidence>